<evidence type="ECO:0000256" key="3">
    <source>
        <dbReference type="ARBA" id="ARBA00023125"/>
    </source>
</evidence>
<dbReference type="PROSITE" id="PS51898">
    <property type="entry name" value="TYR_RECOMBINASE"/>
    <property type="match status" value="1"/>
</dbReference>
<dbReference type="GO" id="GO:0006310">
    <property type="term" value="P:DNA recombination"/>
    <property type="evidence" value="ECO:0007669"/>
    <property type="project" value="UniProtKB-KW"/>
</dbReference>
<dbReference type="InterPro" id="IPR002104">
    <property type="entry name" value="Integrase_catalytic"/>
</dbReference>
<name>A0A938WV42_9BACT</name>
<dbReference type="InterPro" id="IPR010998">
    <property type="entry name" value="Integrase_recombinase_N"/>
</dbReference>
<accession>A0A938WV42</accession>
<dbReference type="PROSITE" id="PS51900">
    <property type="entry name" value="CB"/>
    <property type="match status" value="1"/>
</dbReference>
<dbReference type="Pfam" id="PF17293">
    <property type="entry name" value="Arm-DNA-bind_5"/>
    <property type="match status" value="1"/>
</dbReference>
<dbReference type="Pfam" id="PF00589">
    <property type="entry name" value="Phage_integrase"/>
    <property type="match status" value="1"/>
</dbReference>
<evidence type="ECO:0000313" key="8">
    <source>
        <dbReference type="EMBL" id="MBM6674645.1"/>
    </source>
</evidence>
<dbReference type="Gene3D" id="1.10.443.10">
    <property type="entry name" value="Intergrase catalytic core"/>
    <property type="match status" value="1"/>
</dbReference>
<dbReference type="Gene3D" id="1.10.150.130">
    <property type="match status" value="1"/>
</dbReference>
<evidence type="ECO:0000256" key="2">
    <source>
        <dbReference type="ARBA" id="ARBA00022908"/>
    </source>
</evidence>
<keyword evidence="4" id="KW-0233">DNA recombination</keyword>
<evidence type="ECO:0000256" key="4">
    <source>
        <dbReference type="ARBA" id="ARBA00023172"/>
    </source>
</evidence>
<dbReference type="InterPro" id="IPR050090">
    <property type="entry name" value="Tyrosine_recombinase_XerCD"/>
</dbReference>
<dbReference type="InterPro" id="IPR011010">
    <property type="entry name" value="DNA_brk_join_enz"/>
</dbReference>
<dbReference type="PANTHER" id="PTHR30349:SF64">
    <property type="entry name" value="PROPHAGE INTEGRASE INTD-RELATED"/>
    <property type="match status" value="1"/>
</dbReference>
<dbReference type="EMBL" id="JACJJG010000107">
    <property type="protein sequence ID" value="MBM6674645.1"/>
    <property type="molecule type" value="Genomic_DNA"/>
</dbReference>
<feature type="domain" description="Core-binding (CB)" evidence="7">
    <location>
        <begin position="102"/>
        <end position="188"/>
    </location>
</feature>
<keyword evidence="2" id="KW-0229">DNA integration</keyword>
<evidence type="ECO:0000313" key="9">
    <source>
        <dbReference type="Proteomes" id="UP000706891"/>
    </source>
</evidence>
<evidence type="ECO:0000256" key="5">
    <source>
        <dbReference type="PROSITE-ProRule" id="PRU01248"/>
    </source>
</evidence>
<dbReference type="PANTHER" id="PTHR30349">
    <property type="entry name" value="PHAGE INTEGRASE-RELATED"/>
    <property type="match status" value="1"/>
</dbReference>
<dbReference type="Pfam" id="PF13102">
    <property type="entry name" value="Phage_int_SAM_5"/>
    <property type="match status" value="1"/>
</dbReference>
<dbReference type="CDD" id="cd01185">
    <property type="entry name" value="INTN1_C_like"/>
    <property type="match status" value="1"/>
</dbReference>
<comment type="caution">
    <text evidence="8">The sequence shown here is derived from an EMBL/GenBank/DDBJ whole genome shotgun (WGS) entry which is preliminary data.</text>
</comment>
<dbReference type="Proteomes" id="UP000706891">
    <property type="component" value="Unassembled WGS sequence"/>
</dbReference>
<feature type="domain" description="Tyr recombinase" evidence="6">
    <location>
        <begin position="212"/>
        <end position="397"/>
    </location>
</feature>
<dbReference type="GO" id="GO:0015074">
    <property type="term" value="P:DNA integration"/>
    <property type="evidence" value="ECO:0007669"/>
    <property type="project" value="UniProtKB-KW"/>
</dbReference>
<protein>
    <submittedName>
        <fullName evidence="8">Site-specific integrase</fullName>
    </submittedName>
</protein>
<evidence type="ECO:0000259" key="7">
    <source>
        <dbReference type="PROSITE" id="PS51900"/>
    </source>
</evidence>
<dbReference type="AlphaFoldDB" id="A0A938WV42"/>
<keyword evidence="9" id="KW-1185">Reference proteome</keyword>
<proteinExistence type="inferred from homology"/>
<dbReference type="SUPFAM" id="SSF56349">
    <property type="entry name" value="DNA breaking-rejoining enzymes"/>
    <property type="match status" value="1"/>
</dbReference>
<dbReference type="InterPro" id="IPR013762">
    <property type="entry name" value="Integrase-like_cat_sf"/>
</dbReference>
<dbReference type="InterPro" id="IPR044068">
    <property type="entry name" value="CB"/>
</dbReference>
<keyword evidence="3 5" id="KW-0238">DNA-binding</keyword>
<sequence length="400" mass="45974">MSETVKAVCYKCKTLANGEKPLMIRICKDGRKKYVSLGISIKEELWDFRNNAPKPQCPNRERICIVINEKICEIQKAVLDKKIAGKDFTATTLIETTKSKHNKKKTVGEYFLSYITNLKKEGRVRYAGMFKVSYFSFIKFNGHLDMAFSDIDATWLKKYETWAKKNGLSVNTISTRVRHLRAIFNLAITEQAIKNDCYPFRAYKVSKLNKQTIKRVISKDDVLKIMQYQGKSAMERLAVDVFAFSYLTAGINFIDIAKLKRTNIIEGHVVYYRNKTKKLINIPLQPQAMAIINKYKNENSEYLFPILTSYHKTEIQVANRLHKVLAKLNKHLKEIGLVLNLSMPLTTYVARHSYATVLKRAGVSTSIISESLGHSSERITQIYLDSFNNEQIDEAMSHLL</sequence>
<reference evidence="8" key="2">
    <citation type="journal article" date="2021" name="Sci. Rep.">
        <title>The distribution of antibiotic resistance genes in chicken gut microbiota commensals.</title>
        <authorList>
            <person name="Juricova H."/>
            <person name="Matiasovicova J."/>
            <person name="Kubasova T."/>
            <person name="Cejkova D."/>
            <person name="Rychlik I."/>
        </authorList>
    </citation>
    <scope>NUCLEOTIDE SEQUENCE</scope>
    <source>
        <strain evidence="8">An824</strain>
    </source>
</reference>
<dbReference type="GO" id="GO:0003677">
    <property type="term" value="F:DNA binding"/>
    <property type="evidence" value="ECO:0007669"/>
    <property type="project" value="UniProtKB-UniRule"/>
</dbReference>
<comment type="similarity">
    <text evidence="1">Belongs to the 'phage' integrase family.</text>
</comment>
<dbReference type="RefSeq" id="WP_205105755.1">
    <property type="nucleotide sequence ID" value="NZ_JACJJG010000107.1"/>
</dbReference>
<dbReference type="InterPro" id="IPR035386">
    <property type="entry name" value="Arm-DNA-bind_5"/>
</dbReference>
<dbReference type="InterPro" id="IPR025269">
    <property type="entry name" value="SAM-like_dom"/>
</dbReference>
<evidence type="ECO:0000259" key="6">
    <source>
        <dbReference type="PROSITE" id="PS51898"/>
    </source>
</evidence>
<gene>
    <name evidence="8" type="ORF">H6A34_12260</name>
</gene>
<organism evidence="8 9">
    <name type="scientific">Marseilla massiliensis</name>
    <dbReference type="NCBI Taxonomy" id="1841864"/>
    <lineage>
        <taxon>Bacteria</taxon>
        <taxon>Pseudomonadati</taxon>
        <taxon>Bacteroidota</taxon>
        <taxon>Bacteroidia</taxon>
        <taxon>Bacteroidales</taxon>
        <taxon>Prevotellaceae</taxon>
        <taxon>Marseilla</taxon>
    </lineage>
</organism>
<evidence type="ECO:0000256" key="1">
    <source>
        <dbReference type="ARBA" id="ARBA00008857"/>
    </source>
</evidence>
<reference evidence="8" key="1">
    <citation type="submission" date="2020-08" db="EMBL/GenBank/DDBJ databases">
        <authorList>
            <person name="Cejkova D."/>
            <person name="Kubasova T."/>
            <person name="Jahodarova E."/>
            <person name="Rychlik I."/>
        </authorList>
    </citation>
    <scope>NUCLEOTIDE SEQUENCE</scope>
    <source>
        <strain evidence="8">An824</strain>
    </source>
</reference>